<reference evidence="7 8" key="1">
    <citation type="submission" date="2018-08" db="EMBL/GenBank/DDBJ databases">
        <title>A genome reference for cultivated species of the human gut microbiota.</title>
        <authorList>
            <person name="Zou Y."/>
            <person name="Xue W."/>
            <person name="Luo G."/>
        </authorList>
    </citation>
    <scope>NUCLEOTIDE SEQUENCE [LARGE SCALE GENOMIC DNA]</scope>
    <source>
        <strain evidence="7 8">AF14-49</strain>
    </source>
</reference>
<evidence type="ECO:0000256" key="2">
    <source>
        <dbReference type="ARBA" id="ARBA00022748"/>
    </source>
</evidence>
<dbReference type="RefSeq" id="WP_118261186.1">
    <property type="nucleotide sequence ID" value="NZ_CALBWO010000062.1"/>
</dbReference>
<dbReference type="CDD" id="cd02966">
    <property type="entry name" value="TlpA_like_family"/>
    <property type="match status" value="1"/>
</dbReference>
<evidence type="ECO:0000313" key="8">
    <source>
        <dbReference type="Proteomes" id="UP000283589"/>
    </source>
</evidence>
<dbReference type="AlphaFoldDB" id="A0A412WWQ1"/>
<dbReference type="InterPro" id="IPR013740">
    <property type="entry name" value="Redoxin"/>
</dbReference>
<dbReference type="Gene3D" id="3.40.30.10">
    <property type="entry name" value="Glutaredoxin"/>
    <property type="match status" value="1"/>
</dbReference>
<evidence type="ECO:0000256" key="3">
    <source>
        <dbReference type="ARBA" id="ARBA00023157"/>
    </source>
</evidence>
<dbReference type="GO" id="GO:0030313">
    <property type="term" value="C:cell envelope"/>
    <property type="evidence" value="ECO:0007669"/>
    <property type="project" value="UniProtKB-SubCell"/>
</dbReference>
<comment type="caution">
    <text evidence="7">The sequence shown here is derived from an EMBL/GenBank/DDBJ whole genome shotgun (WGS) entry which is preliminary data.</text>
</comment>
<keyword evidence="3" id="KW-1015">Disulfide bond</keyword>
<protein>
    <submittedName>
        <fullName evidence="7">TlpA family protein disulfide reductase</fullName>
    </submittedName>
</protein>
<proteinExistence type="predicted"/>
<keyword evidence="2" id="KW-0201">Cytochrome c-type biogenesis</keyword>
<gene>
    <name evidence="7" type="ORF">DWW18_15675</name>
</gene>
<feature type="domain" description="Thioredoxin" evidence="6">
    <location>
        <begin position="11"/>
        <end position="168"/>
    </location>
</feature>
<dbReference type="InterPro" id="IPR036249">
    <property type="entry name" value="Thioredoxin-like_sf"/>
</dbReference>
<dbReference type="PROSITE" id="PS51352">
    <property type="entry name" value="THIOREDOXIN_2"/>
    <property type="match status" value="1"/>
</dbReference>
<keyword evidence="4" id="KW-0676">Redox-active center</keyword>
<dbReference type="STRING" id="1121130.GCA_000519105_02993"/>
<feature type="signal peptide" evidence="5">
    <location>
        <begin position="1"/>
        <end position="22"/>
    </location>
</feature>
<keyword evidence="5" id="KW-0732">Signal</keyword>
<evidence type="ECO:0000259" key="6">
    <source>
        <dbReference type="PROSITE" id="PS51352"/>
    </source>
</evidence>
<dbReference type="GO" id="GO:0016491">
    <property type="term" value="F:oxidoreductase activity"/>
    <property type="evidence" value="ECO:0007669"/>
    <property type="project" value="InterPro"/>
</dbReference>
<evidence type="ECO:0000313" key="7">
    <source>
        <dbReference type="EMBL" id="RGV31882.1"/>
    </source>
</evidence>
<dbReference type="Proteomes" id="UP000283589">
    <property type="component" value="Unassembled WGS sequence"/>
</dbReference>
<dbReference type="PANTHER" id="PTHR42852:SF6">
    <property type="entry name" value="THIOL:DISULFIDE INTERCHANGE PROTEIN DSBE"/>
    <property type="match status" value="1"/>
</dbReference>
<dbReference type="InterPro" id="IPR050553">
    <property type="entry name" value="Thioredoxin_ResA/DsbE_sf"/>
</dbReference>
<organism evidence="7 8">
    <name type="scientific">Butyricimonas virosa</name>
    <dbReference type="NCBI Taxonomy" id="544645"/>
    <lineage>
        <taxon>Bacteria</taxon>
        <taxon>Pseudomonadati</taxon>
        <taxon>Bacteroidota</taxon>
        <taxon>Bacteroidia</taxon>
        <taxon>Bacteroidales</taxon>
        <taxon>Odoribacteraceae</taxon>
        <taxon>Butyricimonas</taxon>
    </lineage>
</organism>
<dbReference type="EMBL" id="QRZA01000026">
    <property type="protein sequence ID" value="RGV31882.1"/>
    <property type="molecule type" value="Genomic_DNA"/>
</dbReference>
<dbReference type="GO" id="GO:0017004">
    <property type="term" value="P:cytochrome complex assembly"/>
    <property type="evidence" value="ECO:0007669"/>
    <property type="project" value="UniProtKB-KW"/>
</dbReference>
<sequence length="168" mass="20007">MRTYKYLLFFFSFIALAVNVQAETKRDSIQQVKDMDRYVFRDTLDRECKFGDLKGNYIFLEIWSMSCGPCLRQIPYFEKLSQKYKERPIRFISICVENSISLWKKFLKQKNINGVHWITPILSPFLKENGFMAVPRFVLLDKDGQILWSRAKQPSDPELKKDLDQLFD</sequence>
<accession>A0A412WWQ1</accession>
<dbReference type="InterPro" id="IPR013766">
    <property type="entry name" value="Thioredoxin_domain"/>
</dbReference>
<evidence type="ECO:0000256" key="4">
    <source>
        <dbReference type="ARBA" id="ARBA00023284"/>
    </source>
</evidence>
<name>A0A412WWQ1_9BACT</name>
<dbReference type="SUPFAM" id="SSF52833">
    <property type="entry name" value="Thioredoxin-like"/>
    <property type="match status" value="1"/>
</dbReference>
<dbReference type="Pfam" id="PF08534">
    <property type="entry name" value="Redoxin"/>
    <property type="match status" value="1"/>
</dbReference>
<evidence type="ECO:0000256" key="1">
    <source>
        <dbReference type="ARBA" id="ARBA00004196"/>
    </source>
</evidence>
<dbReference type="PANTHER" id="PTHR42852">
    <property type="entry name" value="THIOL:DISULFIDE INTERCHANGE PROTEIN DSBE"/>
    <property type="match status" value="1"/>
</dbReference>
<feature type="chain" id="PRO_5019088904" evidence="5">
    <location>
        <begin position="23"/>
        <end position="168"/>
    </location>
</feature>
<evidence type="ECO:0000256" key="5">
    <source>
        <dbReference type="SAM" id="SignalP"/>
    </source>
</evidence>
<comment type="subcellular location">
    <subcellularLocation>
        <location evidence="1">Cell envelope</location>
    </subcellularLocation>
</comment>